<dbReference type="PANTHER" id="PTHR43597:SF5">
    <property type="entry name" value="SUFE-LIKE PROTEIN 2, CHLOROPLASTIC"/>
    <property type="match status" value="1"/>
</dbReference>
<name>B4CY20_9BACT</name>
<gene>
    <name evidence="3" type="ORF">CfE428DRAFT_1461</name>
</gene>
<feature type="domain" description="Fe-S metabolism associated" evidence="2">
    <location>
        <begin position="21"/>
        <end position="137"/>
    </location>
</feature>
<dbReference type="PANTHER" id="PTHR43597">
    <property type="entry name" value="SULFUR ACCEPTOR PROTEIN CSDE"/>
    <property type="match status" value="1"/>
</dbReference>
<accession>B4CY20</accession>
<dbReference type="eggNOG" id="COG2166">
    <property type="taxonomic scope" value="Bacteria"/>
</dbReference>
<comment type="caution">
    <text evidence="3">The sequence shown here is derived from an EMBL/GenBank/DDBJ whole genome shotgun (WGS) entry which is preliminary data.</text>
</comment>
<evidence type="ECO:0000259" key="2">
    <source>
        <dbReference type="Pfam" id="PF02657"/>
    </source>
</evidence>
<keyword evidence="4" id="KW-1185">Reference proteome</keyword>
<dbReference type="InParanoid" id="B4CY20"/>
<dbReference type="SUPFAM" id="SSF82649">
    <property type="entry name" value="SufE/NifU"/>
    <property type="match status" value="1"/>
</dbReference>
<reference evidence="3 4" key="1">
    <citation type="journal article" date="2011" name="J. Bacteriol.">
        <title>Genome sequence of Chthoniobacter flavus Ellin428, an aerobic heterotrophic soil bacterium.</title>
        <authorList>
            <person name="Kant R."/>
            <person name="van Passel M.W."/>
            <person name="Palva A."/>
            <person name="Lucas S."/>
            <person name="Lapidus A."/>
            <person name="Glavina Del Rio T."/>
            <person name="Dalin E."/>
            <person name="Tice H."/>
            <person name="Bruce D."/>
            <person name="Goodwin L."/>
            <person name="Pitluck S."/>
            <person name="Larimer F.W."/>
            <person name="Land M.L."/>
            <person name="Hauser L."/>
            <person name="Sangwan P."/>
            <person name="de Vos W.M."/>
            <person name="Janssen P.H."/>
            <person name="Smidt H."/>
        </authorList>
    </citation>
    <scope>NUCLEOTIDE SEQUENCE [LARGE SCALE GENOMIC DNA]</scope>
    <source>
        <strain evidence="3 4">Ellin428</strain>
    </source>
</reference>
<dbReference type="AlphaFoldDB" id="B4CY20"/>
<organism evidence="3 4">
    <name type="scientific">Chthoniobacter flavus Ellin428</name>
    <dbReference type="NCBI Taxonomy" id="497964"/>
    <lineage>
        <taxon>Bacteria</taxon>
        <taxon>Pseudomonadati</taxon>
        <taxon>Verrucomicrobiota</taxon>
        <taxon>Spartobacteria</taxon>
        <taxon>Chthoniobacterales</taxon>
        <taxon>Chthoniobacteraceae</taxon>
        <taxon>Chthoniobacter</taxon>
    </lineage>
</organism>
<protein>
    <submittedName>
        <fullName evidence="3">Fe-S metabolism associated SufE</fullName>
    </submittedName>
</protein>
<sequence length="145" mass="16099">MLNVPFMSTLAEKQLRLIARYQTIEDAHERLAAIVARGKKWPALTEDQRTDANRVHGCSSRVWLIGRVEHGHCHFQMDADSTLVKGLVALLCELYDGASAAEVECIEPEIITALGLERQLSPTRLNGLASVRATMRAFAERELAS</sequence>
<evidence type="ECO:0000256" key="1">
    <source>
        <dbReference type="ARBA" id="ARBA00010282"/>
    </source>
</evidence>
<dbReference type="Proteomes" id="UP000005824">
    <property type="component" value="Unassembled WGS sequence"/>
</dbReference>
<evidence type="ECO:0000313" key="3">
    <source>
        <dbReference type="EMBL" id="EDY21168.1"/>
    </source>
</evidence>
<proteinExistence type="inferred from homology"/>
<dbReference type="STRING" id="497964.CfE428DRAFT_1461"/>
<dbReference type="Pfam" id="PF02657">
    <property type="entry name" value="SufE"/>
    <property type="match status" value="1"/>
</dbReference>
<dbReference type="Gene3D" id="3.90.1010.10">
    <property type="match status" value="1"/>
</dbReference>
<dbReference type="InterPro" id="IPR003808">
    <property type="entry name" value="Fe-S_metab-assoc_dom"/>
</dbReference>
<evidence type="ECO:0000313" key="4">
    <source>
        <dbReference type="Proteomes" id="UP000005824"/>
    </source>
</evidence>
<comment type="similarity">
    <text evidence="1">Belongs to the SufE family.</text>
</comment>
<dbReference type="FunCoup" id="B4CY20">
    <property type="interactions" value="18"/>
</dbReference>
<dbReference type="EMBL" id="ABVL01000003">
    <property type="protein sequence ID" value="EDY21168.1"/>
    <property type="molecule type" value="Genomic_DNA"/>
</dbReference>